<dbReference type="EMBL" id="JANGBQ010000066">
    <property type="protein sequence ID" value="MCQ5084185.1"/>
    <property type="molecule type" value="Genomic_DNA"/>
</dbReference>
<evidence type="ECO:0000313" key="1">
    <source>
        <dbReference type="EMBL" id="MCQ5084185.1"/>
    </source>
</evidence>
<feature type="non-terminal residue" evidence="1">
    <location>
        <position position="1"/>
    </location>
</feature>
<dbReference type="AlphaFoldDB" id="A0AAJ1FI26"/>
<dbReference type="Proteomes" id="UP001205035">
    <property type="component" value="Unassembled WGS sequence"/>
</dbReference>
<name>A0AAJ1FI26_9BACT</name>
<gene>
    <name evidence="1" type="ORF">NE651_14990</name>
</gene>
<dbReference type="RefSeq" id="WP_256166649.1">
    <property type="nucleotide sequence ID" value="NZ_JANGBQ010000066.1"/>
</dbReference>
<organism evidence="1 2">
    <name type="scientific">Alistipes onderdonkii</name>
    <dbReference type="NCBI Taxonomy" id="328813"/>
    <lineage>
        <taxon>Bacteria</taxon>
        <taxon>Pseudomonadati</taxon>
        <taxon>Bacteroidota</taxon>
        <taxon>Bacteroidia</taxon>
        <taxon>Bacteroidales</taxon>
        <taxon>Rikenellaceae</taxon>
        <taxon>Alistipes</taxon>
    </lineage>
</organism>
<evidence type="ECO:0000313" key="2">
    <source>
        <dbReference type="Proteomes" id="UP001205035"/>
    </source>
</evidence>
<proteinExistence type="predicted"/>
<accession>A0AAJ1FI26</accession>
<protein>
    <submittedName>
        <fullName evidence="1">Uncharacterized protein</fullName>
    </submittedName>
</protein>
<comment type="caution">
    <text evidence="1">The sequence shown here is derived from an EMBL/GenBank/DDBJ whole genome shotgun (WGS) entry which is preliminary data.</text>
</comment>
<reference evidence="1" key="1">
    <citation type="submission" date="2022-06" db="EMBL/GenBank/DDBJ databases">
        <title>Isolation of gut microbiota from human fecal samples.</title>
        <authorList>
            <person name="Pamer E.G."/>
            <person name="Barat B."/>
            <person name="Waligurski E."/>
            <person name="Medina S."/>
            <person name="Paddock L."/>
            <person name="Mostad J."/>
        </authorList>
    </citation>
    <scope>NUCLEOTIDE SEQUENCE</scope>
    <source>
        <strain evidence="1">DFI.6.22</strain>
    </source>
</reference>
<sequence length="78" mass="9102">VRGGWGITEKLRSFNVLYRLPEYRDTPVFATNYGSWQSAYVYHTQPYQILYKDNLKWQRNRNSEGGVDLRIGGTSISL</sequence>
<feature type="non-terminal residue" evidence="1">
    <location>
        <position position="78"/>
    </location>
</feature>